<dbReference type="AlphaFoldDB" id="A0A4U8QAB8"/>
<evidence type="ECO:0000259" key="3">
    <source>
        <dbReference type="PROSITE" id="PS50801"/>
    </source>
</evidence>
<dbReference type="InterPro" id="IPR036513">
    <property type="entry name" value="STAS_dom_sf"/>
</dbReference>
<dbReference type="RefSeq" id="WP_330373713.1">
    <property type="nucleotide sequence ID" value="NZ_CABMJZ010000150.1"/>
</dbReference>
<feature type="domain" description="STAS" evidence="3">
    <location>
        <begin position="49"/>
        <end position="141"/>
    </location>
</feature>
<dbReference type="EMBL" id="QGQD01000023">
    <property type="protein sequence ID" value="TLD01970.1"/>
    <property type="molecule type" value="Genomic_DNA"/>
</dbReference>
<dbReference type="PANTHER" id="PTHR33495">
    <property type="entry name" value="ANTI-SIGMA FACTOR ANTAGONIST TM_1081-RELATED-RELATED"/>
    <property type="match status" value="1"/>
</dbReference>
<dbReference type="NCBIfam" id="TIGR00377">
    <property type="entry name" value="ant_ant_sig"/>
    <property type="match status" value="1"/>
</dbReference>
<proteinExistence type="inferred from homology"/>
<protein>
    <recommendedName>
        <fullName evidence="2">Anti-sigma factor antagonist</fullName>
    </recommendedName>
</protein>
<sequence>MNPEGSNLYTQELEKALEAELMGSKGGFRLMDDCFKVKGTNLTIVVPMELDHHSAEKIRTGADKIVQGRNIRSIVFDFGKTNFMDSSGIGMIMGRYKDMRFMGGTVIAVRVNERVRRILTLSGIYKMIEIYEGLPQQSTLN</sequence>
<name>A0A4U8QAB8_9FIRM</name>
<dbReference type="CDD" id="cd07043">
    <property type="entry name" value="STAS_anti-anti-sigma_factors"/>
    <property type="match status" value="1"/>
</dbReference>
<gene>
    <name evidence="4" type="primary">spoIIAA</name>
    <name evidence="4" type="ORF">DSM106044_01007</name>
</gene>
<dbReference type="Pfam" id="PF01740">
    <property type="entry name" value="STAS"/>
    <property type="match status" value="1"/>
</dbReference>
<dbReference type="PROSITE" id="PS50801">
    <property type="entry name" value="STAS"/>
    <property type="match status" value="1"/>
</dbReference>
<organism evidence="4 5">
    <name type="scientific">Robinsoniella peoriensis</name>
    <dbReference type="NCBI Taxonomy" id="180332"/>
    <lineage>
        <taxon>Bacteria</taxon>
        <taxon>Bacillati</taxon>
        <taxon>Bacillota</taxon>
        <taxon>Clostridia</taxon>
        <taxon>Lachnospirales</taxon>
        <taxon>Lachnospiraceae</taxon>
        <taxon>Robinsoniella</taxon>
    </lineage>
</organism>
<evidence type="ECO:0000313" key="4">
    <source>
        <dbReference type="EMBL" id="TLD01970.1"/>
    </source>
</evidence>
<evidence type="ECO:0000256" key="1">
    <source>
        <dbReference type="ARBA" id="ARBA00009013"/>
    </source>
</evidence>
<dbReference type="PANTHER" id="PTHR33495:SF2">
    <property type="entry name" value="ANTI-SIGMA FACTOR ANTAGONIST TM_1081-RELATED"/>
    <property type="match status" value="1"/>
</dbReference>
<dbReference type="Gene3D" id="3.30.750.24">
    <property type="entry name" value="STAS domain"/>
    <property type="match status" value="1"/>
</dbReference>
<dbReference type="InterPro" id="IPR003658">
    <property type="entry name" value="Anti-sigma_ant"/>
</dbReference>
<dbReference type="Proteomes" id="UP000306509">
    <property type="component" value="Unassembled WGS sequence"/>
</dbReference>
<reference evidence="4 5" key="1">
    <citation type="journal article" date="2019" name="Anaerobe">
        <title>Detection of Robinsoniella peoriensis in multiple bone samples of a trauma patient.</title>
        <authorList>
            <person name="Schrottner P."/>
            <person name="Hartwich K."/>
            <person name="Bunk B."/>
            <person name="Schober I."/>
            <person name="Helbig S."/>
            <person name="Rudolph W.W."/>
            <person name="Gunzer F."/>
        </authorList>
    </citation>
    <scope>NUCLEOTIDE SEQUENCE [LARGE SCALE GENOMIC DNA]</scope>
    <source>
        <strain evidence="4 5">DSM 106044</strain>
    </source>
</reference>
<dbReference type="GO" id="GO:0043856">
    <property type="term" value="F:anti-sigma factor antagonist activity"/>
    <property type="evidence" value="ECO:0007669"/>
    <property type="project" value="InterPro"/>
</dbReference>
<accession>A0A4U8QAB8</accession>
<dbReference type="STRING" id="180332.GCA_000797495_00336"/>
<dbReference type="SUPFAM" id="SSF52091">
    <property type="entry name" value="SpoIIaa-like"/>
    <property type="match status" value="1"/>
</dbReference>
<comment type="caution">
    <text evidence="4">The sequence shown here is derived from an EMBL/GenBank/DDBJ whole genome shotgun (WGS) entry which is preliminary data.</text>
</comment>
<keyword evidence="5" id="KW-1185">Reference proteome</keyword>
<evidence type="ECO:0000256" key="2">
    <source>
        <dbReference type="RuleBase" id="RU003749"/>
    </source>
</evidence>
<evidence type="ECO:0000313" key="5">
    <source>
        <dbReference type="Proteomes" id="UP000306509"/>
    </source>
</evidence>
<comment type="similarity">
    <text evidence="1 2">Belongs to the anti-sigma-factor antagonist family.</text>
</comment>
<dbReference type="InterPro" id="IPR002645">
    <property type="entry name" value="STAS_dom"/>
</dbReference>